<dbReference type="OrthoDB" id="2616991at2"/>
<organism evidence="1 2">
    <name type="scientific">Paenibacillus lautus</name>
    <name type="common">Bacillus lautus</name>
    <dbReference type="NCBI Taxonomy" id="1401"/>
    <lineage>
        <taxon>Bacteria</taxon>
        <taxon>Bacillati</taxon>
        <taxon>Bacillota</taxon>
        <taxon>Bacilli</taxon>
        <taxon>Bacillales</taxon>
        <taxon>Paenibacillaceae</taxon>
        <taxon>Paenibacillus</taxon>
    </lineage>
</organism>
<dbReference type="Pfam" id="PF20118">
    <property type="entry name" value="DUF6508"/>
    <property type="match status" value="1"/>
</dbReference>
<dbReference type="Proteomes" id="UP000187074">
    <property type="component" value="Unassembled WGS sequence"/>
</dbReference>
<dbReference type="InterPro" id="IPR045425">
    <property type="entry name" value="DUF6508"/>
</dbReference>
<accession>A0A1R1AW38</accession>
<reference evidence="1 2" key="1">
    <citation type="submission" date="2016-11" db="EMBL/GenBank/DDBJ databases">
        <title>Paenibacillus species isolates.</title>
        <authorList>
            <person name="Beno S.M."/>
        </authorList>
    </citation>
    <scope>NUCLEOTIDE SEQUENCE [LARGE SCALE GENOMIC DNA]</scope>
    <source>
        <strain evidence="1 2">FSL F4-0100</strain>
    </source>
</reference>
<comment type="caution">
    <text evidence="1">The sequence shown here is derived from an EMBL/GenBank/DDBJ whole genome shotgun (WGS) entry which is preliminary data.</text>
</comment>
<evidence type="ECO:0000313" key="1">
    <source>
        <dbReference type="EMBL" id="OME89806.1"/>
    </source>
</evidence>
<proteinExistence type="predicted"/>
<protein>
    <submittedName>
        <fullName evidence="1">Uncharacterized protein</fullName>
    </submittedName>
</protein>
<gene>
    <name evidence="1" type="ORF">BK123_25970</name>
</gene>
<dbReference type="EMBL" id="MRTF01000009">
    <property type="protein sequence ID" value="OME89806.1"/>
    <property type="molecule type" value="Genomic_DNA"/>
</dbReference>
<name>A0A1R1AW38_PAELA</name>
<sequence length="132" mass="15401">MPYDADLTSADVDRLLQYLEYFQDPGSVFYHEVNGYMCESEKIGSFRKALDDVGFLMVFNWSDWLMENEIYRNLDNNMDSSIMNADLETLRKLMTSYIRGDRFNEGLFISVCMKGHAAQILLRLRELKGKLS</sequence>
<dbReference type="STRING" id="1401.BK123_25970"/>
<dbReference type="RefSeq" id="WP_076325235.1">
    <property type="nucleotide sequence ID" value="NZ_MRTF01000009.1"/>
</dbReference>
<dbReference type="AlphaFoldDB" id="A0A1R1AW38"/>
<evidence type="ECO:0000313" key="2">
    <source>
        <dbReference type="Proteomes" id="UP000187074"/>
    </source>
</evidence>